<feature type="non-terminal residue" evidence="1">
    <location>
        <position position="58"/>
    </location>
</feature>
<dbReference type="AlphaFoldDB" id="A0A0L0UII0"/>
<reference evidence="2" key="1">
    <citation type="submission" date="2014-03" db="EMBL/GenBank/DDBJ databases">
        <title>The Genome Sequence of Puccinia striiformis f. sp. tritici PST-78.</title>
        <authorList>
            <consortium name="The Broad Institute Genome Sequencing Platform"/>
            <person name="Cuomo C."/>
            <person name="Hulbert S."/>
            <person name="Chen X."/>
            <person name="Walker B."/>
            <person name="Young S.K."/>
            <person name="Zeng Q."/>
            <person name="Gargeya S."/>
            <person name="Fitzgerald M."/>
            <person name="Haas B."/>
            <person name="Abouelleil A."/>
            <person name="Alvarado L."/>
            <person name="Arachchi H.M."/>
            <person name="Berlin A.M."/>
            <person name="Chapman S.B."/>
            <person name="Goldberg J."/>
            <person name="Griggs A."/>
            <person name="Gujja S."/>
            <person name="Hansen M."/>
            <person name="Howarth C."/>
            <person name="Imamovic A."/>
            <person name="Larimer J."/>
            <person name="McCowan C."/>
            <person name="Montmayeur A."/>
            <person name="Murphy C."/>
            <person name="Neiman D."/>
            <person name="Pearson M."/>
            <person name="Priest M."/>
            <person name="Roberts A."/>
            <person name="Saif S."/>
            <person name="Shea T."/>
            <person name="Sisk P."/>
            <person name="Sykes S."/>
            <person name="Wortman J."/>
            <person name="Nusbaum C."/>
            <person name="Birren B."/>
        </authorList>
    </citation>
    <scope>NUCLEOTIDE SEQUENCE [LARGE SCALE GENOMIC DNA]</scope>
    <source>
        <strain evidence="2">race PST-78</strain>
    </source>
</reference>
<dbReference type="OrthoDB" id="3227170at2759"/>
<keyword evidence="2" id="KW-1185">Reference proteome</keyword>
<evidence type="ECO:0000313" key="1">
    <source>
        <dbReference type="EMBL" id="KNE86907.1"/>
    </source>
</evidence>
<organism evidence="1 2">
    <name type="scientific">Puccinia striiformis f. sp. tritici PST-78</name>
    <dbReference type="NCBI Taxonomy" id="1165861"/>
    <lineage>
        <taxon>Eukaryota</taxon>
        <taxon>Fungi</taxon>
        <taxon>Dikarya</taxon>
        <taxon>Basidiomycota</taxon>
        <taxon>Pucciniomycotina</taxon>
        <taxon>Pucciniomycetes</taxon>
        <taxon>Pucciniales</taxon>
        <taxon>Pucciniaceae</taxon>
        <taxon>Puccinia</taxon>
    </lineage>
</organism>
<comment type="caution">
    <text evidence="1">The sequence shown here is derived from an EMBL/GenBank/DDBJ whole genome shotgun (WGS) entry which is preliminary data.</text>
</comment>
<dbReference type="Proteomes" id="UP000054564">
    <property type="component" value="Unassembled WGS sequence"/>
</dbReference>
<dbReference type="EMBL" id="AJIL01007588">
    <property type="protein sequence ID" value="KNE86907.1"/>
    <property type="molecule type" value="Genomic_DNA"/>
</dbReference>
<gene>
    <name evidence="1" type="ORF">PSTG_19724</name>
</gene>
<protein>
    <submittedName>
        <fullName evidence="1">Uncharacterized protein</fullName>
    </submittedName>
</protein>
<name>A0A0L0UII0_9BASI</name>
<proteinExistence type="predicted"/>
<evidence type="ECO:0000313" key="2">
    <source>
        <dbReference type="Proteomes" id="UP000054564"/>
    </source>
</evidence>
<sequence>MKLSEDFCTVIPIKDVPRVSVSSQGYQWTIYAVIPPSGPKSENTTTGFLYSGEKLNCT</sequence>
<accession>A0A0L0UII0</accession>